<dbReference type="Proteomes" id="UP000757232">
    <property type="component" value="Unassembled WGS sequence"/>
</dbReference>
<organism evidence="2 3">
    <name type="scientific">Sanghuangporus baumii</name>
    <name type="common">Phellinus baumii</name>
    <dbReference type="NCBI Taxonomy" id="108892"/>
    <lineage>
        <taxon>Eukaryota</taxon>
        <taxon>Fungi</taxon>
        <taxon>Dikarya</taxon>
        <taxon>Basidiomycota</taxon>
        <taxon>Agaricomycotina</taxon>
        <taxon>Agaricomycetes</taxon>
        <taxon>Hymenochaetales</taxon>
        <taxon>Hymenochaetaceae</taxon>
        <taxon>Sanghuangporus</taxon>
    </lineage>
</organism>
<evidence type="ECO:0000259" key="1">
    <source>
        <dbReference type="PROSITE" id="PS50181"/>
    </source>
</evidence>
<protein>
    <recommendedName>
        <fullName evidence="1">F-box domain-containing protein</fullName>
    </recommendedName>
</protein>
<dbReference type="InterPro" id="IPR036047">
    <property type="entry name" value="F-box-like_dom_sf"/>
</dbReference>
<proteinExistence type="predicted"/>
<sequence length="552" mass="62670">MDLLDFPHDVLLRILYNLEVREILRVERTCRSMRKYILHGARHLWLVKLYGLDVSCDPGIPPNVSVEHLPIEELRSIVVRAVRLYTAMTEPLTPMITYALRKTIVPEPPETIPSGMNGFIHSVRLVPGGRYVFVCWKMVLPNQGHTNYMIDKEFCLIDTENSHQRAWSFDPIKCHGIAPPRTFLAYDFNVQKDGSIIMALVSQCEYENSNISGLFQVFRLSYKSSVGAFVDSLLYFSSSESLRKLSGDFVALFDYVTGIATLFKWDEGKMVKIAFEPTYTRNSYRIWNNHLFYVEFDLQELRAISLLQAMEFLDSPPDQRSTPRLQQLDTIKLQLKGYSDQNGGSLMPSGLTGTLFSIYDAPWKNNSEAVFTIISQVFEGLPYYSAIRAKFHANEFHSKDWTWEFLGTRTSSNVDIVSRYAFATPKPTRSGLLLTYSWKIDVLSSASELAQSNSFPLRPELAIVAVDREGCPFIPRLSENMVNLIAEAEEGRGGAKKIDSLRIPPEGTDGPTRSSFPRKAVKVEYLDEYTGAIVVSRDKGSGKDSIEIYYPE</sequence>
<keyword evidence="3" id="KW-1185">Reference proteome</keyword>
<evidence type="ECO:0000313" key="3">
    <source>
        <dbReference type="Proteomes" id="UP000757232"/>
    </source>
</evidence>
<evidence type="ECO:0000313" key="2">
    <source>
        <dbReference type="EMBL" id="OCB86580.1"/>
    </source>
</evidence>
<dbReference type="EMBL" id="LNZH02000200">
    <property type="protein sequence ID" value="OCB86580.1"/>
    <property type="molecule type" value="Genomic_DNA"/>
</dbReference>
<gene>
    <name evidence="2" type="ORF">A7U60_g6257</name>
</gene>
<feature type="domain" description="F-box" evidence="1">
    <location>
        <begin position="1"/>
        <end position="48"/>
    </location>
</feature>
<name>A0A9Q5N209_SANBA</name>
<dbReference type="SUPFAM" id="SSF81383">
    <property type="entry name" value="F-box domain"/>
    <property type="match status" value="1"/>
</dbReference>
<dbReference type="InterPro" id="IPR001810">
    <property type="entry name" value="F-box_dom"/>
</dbReference>
<dbReference type="PROSITE" id="PS50181">
    <property type="entry name" value="FBOX"/>
    <property type="match status" value="1"/>
</dbReference>
<dbReference type="AlphaFoldDB" id="A0A9Q5N209"/>
<reference evidence="2" key="1">
    <citation type="submission" date="2016-06" db="EMBL/GenBank/DDBJ databases">
        <title>Draft Genome sequence of the fungus Inonotus baumii.</title>
        <authorList>
            <person name="Zhu H."/>
            <person name="Lin W."/>
        </authorList>
    </citation>
    <scope>NUCLEOTIDE SEQUENCE</scope>
    <source>
        <strain evidence="2">821</strain>
    </source>
</reference>
<dbReference type="CDD" id="cd09917">
    <property type="entry name" value="F-box_SF"/>
    <property type="match status" value="1"/>
</dbReference>
<comment type="caution">
    <text evidence="2">The sequence shown here is derived from an EMBL/GenBank/DDBJ whole genome shotgun (WGS) entry which is preliminary data.</text>
</comment>
<dbReference type="Pfam" id="PF00646">
    <property type="entry name" value="F-box"/>
    <property type="match status" value="1"/>
</dbReference>
<accession>A0A9Q5N209</accession>